<evidence type="ECO:0000313" key="1">
    <source>
        <dbReference type="EMBL" id="QIG72890.1"/>
    </source>
</evidence>
<reference evidence="1 2" key="1">
    <citation type="submission" date="2020-01" db="EMBL/GenBank/DDBJ databases">
        <title>Patterns of diversity and host range of bacteriophage communities associated with bean-nodulatin bacteria.</title>
        <authorList>
            <person name="Vann Cauwenberghe J."/>
            <person name="Santamaria R.I."/>
            <person name="Bustos P."/>
            <person name="Juarez S."/>
            <person name="Gonzalez V."/>
        </authorList>
    </citation>
    <scope>NUCLEOTIDE SEQUENCE [LARGE SCALE GENOMIC DNA]</scope>
    <source>
        <strain evidence="2">RHph</strain>
    </source>
</reference>
<evidence type="ECO:0000313" key="2">
    <source>
        <dbReference type="Proteomes" id="UP000655883"/>
    </source>
</evidence>
<dbReference type="Proteomes" id="UP000655883">
    <property type="component" value="Segment"/>
</dbReference>
<sequence>MPLSVPPFVGITAENNNSSSRVATTEFVNTVVTDKINTIKGSAPASRDTLAELSTAIDANSVSDTSTAIAMAIALG</sequence>
<keyword evidence="2" id="KW-1185">Reference proteome</keyword>
<proteinExistence type="predicted"/>
<organism evidence="1 2">
    <name type="scientific">Rhizobium phage RHph_Y65</name>
    <dbReference type="NCBI Taxonomy" id="2509785"/>
    <lineage>
        <taxon>Viruses</taxon>
        <taxon>Duplodnaviria</taxon>
        <taxon>Heunggongvirae</taxon>
        <taxon>Uroviricota</taxon>
        <taxon>Caudoviricetes</taxon>
        <taxon>Kleczkowskaviridae</taxon>
        <taxon>Cuauhnahuacvirus</taxon>
        <taxon>Cuauhnahuacvirus Y65</taxon>
    </lineage>
</organism>
<gene>
    <name evidence="1" type="ORF">EVB97_352</name>
</gene>
<name>A0A7S5R869_9CAUD</name>
<protein>
    <submittedName>
        <fullName evidence="1">Uncharacterized protein</fullName>
    </submittedName>
</protein>
<dbReference type="EMBL" id="MN988525">
    <property type="protein sequence ID" value="QIG72890.1"/>
    <property type="molecule type" value="Genomic_DNA"/>
</dbReference>
<accession>A0A7S5R869</accession>